<dbReference type="EMBL" id="JAODUO010000246">
    <property type="protein sequence ID" value="KAK2185016.1"/>
    <property type="molecule type" value="Genomic_DNA"/>
</dbReference>
<keyword evidence="4" id="KW-1185">Reference proteome</keyword>
<gene>
    <name evidence="3" type="ORF">NP493_247g01178</name>
</gene>
<keyword evidence="2" id="KW-0732">Signal</keyword>
<feature type="region of interest" description="Disordered" evidence="1">
    <location>
        <begin position="68"/>
        <end position="219"/>
    </location>
</feature>
<protein>
    <submittedName>
        <fullName evidence="3">Uncharacterized protein</fullName>
    </submittedName>
</protein>
<proteinExistence type="predicted"/>
<evidence type="ECO:0000256" key="1">
    <source>
        <dbReference type="SAM" id="MobiDB-lite"/>
    </source>
</evidence>
<reference evidence="3" key="1">
    <citation type="journal article" date="2023" name="Mol. Biol. Evol.">
        <title>Third-Generation Sequencing Reveals the Adaptive Role of the Epigenome in Three Deep-Sea Polychaetes.</title>
        <authorList>
            <person name="Perez M."/>
            <person name="Aroh O."/>
            <person name="Sun Y."/>
            <person name="Lan Y."/>
            <person name="Juniper S.K."/>
            <person name="Young C.R."/>
            <person name="Angers B."/>
            <person name="Qian P.Y."/>
        </authorList>
    </citation>
    <scope>NUCLEOTIDE SEQUENCE</scope>
    <source>
        <strain evidence="3">R07B-5</strain>
    </source>
</reference>
<evidence type="ECO:0000313" key="3">
    <source>
        <dbReference type="EMBL" id="KAK2185016.1"/>
    </source>
</evidence>
<feature type="signal peptide" evidence="2">
    <location>
        <begin position="1"/>
        <end position="18"/>
    </location>
</feature>
<feature type="chain" id="PRO_5042198604" evidence="2">
    <location>
        <begin position="19"/>
        <end position="430"/>
    </location>
</feature>
<evidence type="ECO:0000256" key="2">
    <source>
        <dbReference type="SAM" id="SignalP"/>
    </source>
</evidence>
<name>A0AAD9UD83_RIDPI</name>
<organism evidence="3 4">
    <name type="scientific">Ridgeia piscesae</name>
    <name type="common">Tubeworm</name>
    <dbReference type="NCBI Taxonomy" id="27915"/>
    <lineage>
        <taxon>Eukaryota</taxon>
        <taxon>Metazoa</taxon>
        <taxon>Spiralia</taxon>
        <taxon>Lophotrochozoa</taxon>
        <taxon>Annelida</taxon>
        <taxon>Polychaeta</taxon>
        <taxon>Sedentaria</taxon>
        <taxon>Canalipalpata</taxon>
        <taxon>Sabellida</taxon>
        <taxon>Siboglinidae</taxon>
        <taxon>Ridgeia</taxon>
    </lineage>
</organism>
<feature type="compositionally biased region" description="Gly residues" evidence="1">
    <location>
        <begin position="102"/>
        <end position="198"/>
    </location>
</feature>
<dbReference type="Proteomes" id="UP001209878">
    <property type="component" value="Unassembled WGS sequence"/>
</dbReference>
<sequence>MSYLRGVFALVFVAVVFAAEEDFQMGDSEVKITAESGMMEFRRHRQEAANERRPVQIRMAQVVQLDKDGNEVTNCSDTEEPMTRRRRRDVKPAGMGQQGSRSGSGGSGGHQGSGSGNGSMGGQQGSGSGNGSMGGQHGSGSRSGGSGGHQGSGSGNGSMGGQQGSGSGSGGMGDHQGSGSGNGRMPGSGDHGSTGGTGHWKRPHRSWMGMNGTGVGRRFSNFNQTKFTVEKKKDQVKLKHSRTLKAVVKRFHASLGEGVGKMAIDMALPENDGEIEIDGEKQKLRRGDLKFNIELSEWSWCGEKGDDGAAAFLDVYVEINSTRRPTMRRQRTASAPASFDLGDNTTMSFSGKFERDGLWVNVEEGYPKVDSEDPSLVIVRFKRFNSSLLYDPTVSAEGEEDGSGSNGAGRRSVSAIFVAMATTLTYALLK</sequence>
<evidence type="ECO:0000313" key="4">
    <source>
        <dbReference type="Proteomes" id="UP001209878"/>
    </source>
</evidence>
<accession>A0AAD9UD83</accession>
<dbReference type="AlphaFoldDB" id="A0AAD9UD83"/>
<comment type="caution">
    <text evidence="3">The sequence shown here is derived from an EMBL/GenBank/DDBJ whole genome shotgun (WGS) entry which is preliminary data.</text>
</comment>